<feature type="compositionally biased region" description="Polar residues" evidence="8">
    <location>
        <begin position="557"/>
        <end position="568"/>
    </location>
</feature>
<dbReference type="GO" id="GO:0005783">
    <property type="term" value="C:endoplasmic reticulum"/>
    <property type="evidence" value="ECO:0007669"/>
    <property type="project" value="TreeGrafter"/>
</dbReference>
<comment type="catalytic activity">
    <reaction evidence="7">
        <text>L-cysteinyl-[protein] + hexadecanoyl-CoA = S-hexadecanoyl-L-cysteinyl-[protein] + CoA</text>
        <dbReference type="Rhea" id="RHEA:36683"/>
        <dbReference type="Rhea" id="RHEA-COMP:10131"/>
        <dbReference type="Rhea" id="RHEA-COMP:11032"/>
        <dbReference type="ChEBI" id="CHEBI:29950"/>
        <dbReference type="ChEBI" id="CHEBI:57287"/>
        <dbReference type="ChEBI" id="CHEBI:57379"/>
        <dbReference type="ChEBI" id="CHEBI:74151"/>
        <dbReference type="EC" id="2.3.1.225"/>
    </reaction>
</comment>
<feature type="region of interest" description="Disordered" evidence="8">
    <location>
        <begin position="481"/>
        <end position="501"/>
    </location>
</feature>
<keyword evidence="6 7" id="KW-0012">Acyltransferase</keyword>
<evidence type="ECO:0000313" key="11">
    <source>
        <dbReference type="Proteomes" id="UP001152759"/>
    </source>
</evidence>
<accession>A0A9P0EZA3</accession>
<dbReference type="InterPro" id="IPR001594">
    <property type="entry name" value="Palmitoyltrfase_DHHC"/>
</dbReference>
<keyword evidence="2 7" id="KW-0808">Transferase</keyword>
<dbReference type="PANTHER" id="PTHR22883:SF203">
    <property type="entry name" value="PALMITOYLTRANSFERASE"/>
    <property type="match status" value="1"/>
</dbReference>
<dbReference type="Proteomes" id="UP001152759">
    <property type="component" value="Chromosome 1"/>
</dbReference>
<feature type="domain" description="Palmitoyltransferase DHHC" evidence="9">
    <location>
        <begin position="127"/>
        <end position="275"/>
    </location>
</feature>
<comment type="similarity">
    <text evidence="7">Belongs to the DHHC palmitoyltransferase family.</text>
</comment>
<dbReference type="GO" id="GO:0019706">
    <property type="term" value="F:protein-cysteine S-palmitoyltransferase activity"/>
    <property type="evidence" value="ECO:0007669"/>
    <property type="project" value="UniProtKB-EC"/>
</dbReference>
<evidence type="ECO:0000256" key="3">
    <source>
        <dbReference type="ARBA" id="ARBA00022692"/>
    </source>
</evidence>
<dbReference type="EC" id="2.3.1.225" evidence="7"/>
<protein>
    <recommendedName>
        <fullName evidence="7">Palmitoyltransferase</fullName>
        <ecNumber evidence="7">2.3.1.225</ecNumber>
    </recommendedName>
</protein>
<comment type="subcellular location">
    <subcellularLocation>
        <location evidence="1">Membrane</location>
        <topology evidence="1">Multi-pass membrane protein</topology>
    </subcellularLocation>
</comment>
<feature type="transmembrane region" description="Helical" evidence="7">
    <location>
        <begin position="233"/>
        <end position="264"/>
    </location>
</feature>
<keyword evidence="4 7" id="KW-1133">Transmembrane helix</keyword>
<proteinExistence type="inferred from homology"/>
<dbReference type="PROSITE" id="PS50216">
    <property type="entry name" value="DHHC"/>
    <property type="match status" value="1"/>
</dbReference>
<feature type="region of interest" description="Disordered" evidence="8">
    <location>
        <begin position="544"/>
        <end position="599"/>
    </location>
</feature>
<evidence type="ECO:0000313" key="10">
    <source>
        <dbReference type="EMBL" id="CAH0382118.1"/>
    </source>
</evidence>
<dbReference type="AlphaFoldDB" id="A0A9P0EZA3"/>
<dbReference type="KEGG" id="btab:109031626"/>
<evidence type="ECO:0000256" key="8">
    <source>
        <dbReference type="SAM" id="MobiDB-lite"/>
    </source>
</evidence>
<dbReference type="GO" id="GO:0016020">
    <property type="term" value="C:membrane"/>
    <property type="evidence" value="ECO:0007669"/>
    <property type="project" value="UniProtKB-SubCell"/>
</dbReference>
<evidence type="ECO:0000256" key="5">
    <source>
        <dbReference type="ARBA" id="ARBA00023136"/>
    </source>
</evidence>
<dbReference type="GO" id="GO:0005794">
    <property type="term" value="C:Golgi apparatus"/>
    <property type="evidence" value="ECO:0007669"/>
    <property type="project" value="TreeGrafter"/>
</dbReference>
<gene>
    <name evidence="10" type="ORF">BEMITA_LOCUS1700</name>
</gene>
<dbReference type="PANTHER" id="PTHR22883">
    <property type="entry name" value="ZINC FINGER DHHC DOMAIN CONTAINING PROTEIN"/>
    <property type="match status" value="1"/>
</dbReference>
<organism evidence="10 11">
    <name type="scientific">Bemisia tabaci</name>
    <name type="common">Sweetpotato whitefly</name>
    <name type="synonym">Aleurodes tabaci</name>
    <dbReference type="NCBI Taxonomy" id="7038"/>
    <lineage>
        <taxon>Eukaryota</taxon>
        <taxon>Metazoa</taxon>
        <taxon>Ecdysozoa</taxon>
        <taxon>Arthropoda</taxon>
        <taxon>Hexapoda</taxon>
        <taxon>Insecta</taxon>
        <taxon>Pterygota</taxon>
        <taxon>Neoptera</taxon>
        <taxon>Paraneoptera</taxon>
        <taxon>Hemiptera</taxon>
        <taxon>Sternorrhyncha</taxon>
        <taxon>Aleyrodoidea</taxon>
        <taxon>Aleyrodidae</taxon>
        <taxon>Aleyrodinae</taxon>
        <taxon>Bemisia</taxon>
    </lineage>
</organism>
<dbReference type="GO" id="GO:0006612">
    <property type="term" value="P:protein targeting to membrane"/>
    <property type="evidence" value="ECO:0007669"/>
    <property type="project" value="TreeGrafter"/>
</dbReference>
<dbReference type="EMBL" id="OU963862">
    <property type="protein sequence ID" value="CAH0382118.1"/>
    <property type="molecule type" value="Genomic_DNA"/>
</dbReference>
<evidence type="ECO:0000259" key="9">
    <source>
        <dbReference type="Pfam" id="PF01529"/>
    </source>
</evidence>
<feature type="transmembrane region" description="Helical" evidence="7">
    <location>
        <begin position="169"/>
        <end position="197"/>
    </location>
</feature>
<evidence type="ECO:0000256" key="2">
    <source>
        <dbReference type="ARBA" id="ARBA00022679"/>
    </source>
</evidence>
<evidence type="ECO:0000256" key="6">
    <source>
        <dbReference type="ARBA" id="ARBA00023315"/>
    </source>
</evidence>
<dbReference type="Pfam" id="PF01529">
    <property type="entry name" value="DHHC"/>
    <property type="match status" value="1"/>
</dbReference>
<keyword evidence="5 7" id="KW-0472">Membrane</keyword>
<feature type="transmembrane region" description="Helical" evidence="7">
    <location>
        <begin position="44"/>
        <end position="62"/>
    </location>
</feature>
<feature type="transmembrane region" description="Helical" evidence="7">
    <location>
        <begin position="74"/>
        <end position="94"/>
    </location>
</feature>
<keyword evidence="3 7" id="KW-0812">Transmembrane</keyword>
<evidence type="ECO:0000256" key="1">
    <source>
        <dbReference type="ARBA" id="ARBA00004141"/>
    </source>
</evidence>
<keyword evidence="11" id="KW-1185">Reference proteome</keyword>
<feature type="compositionally biased region" description="Polar residues" evidence="8">
    <location>
        <begin position="354"/>
        <end position="363"/>
    </location>
</feature>
<dbReference type="InterPro" id="IPR039859">
    <property type="entry name" value="PFA4/ZDH16/20/ERF2-like"/>
</dbReference>
<evidence type="ECO:0000256" key="7">
    <source>
        <dbReference type="RuleBase" id="RU079119"/>
    </source>
</evidence>
<reference evidence="10" key="1">
    <citation type="submission" date="2021-12" db="EMBL/GenBank/DDBJ databases">
        <authorList>
            <person name="King R."/>
        </authorList>
    </citation>
    <scope>NUCLEOTIDE SEQUENCE</scope>
</reference>
<evidence type="ECO:0000256" key="4">
    <source>
        <dbReference type="ARBA" id="ARBA00022989"/>
    </source>
</evidence>
<name>A0A9P0EZA3_BEMTA</name>
<sequence length="599" mass="67483">MTSSNEDSSSKRSCCSFQHGLSPIEHRKWRRVHGLQFPLHPQQVGGWVALFLFGFGSFFVLIPSLGPSLQPFNMALLGCLFAVHIVSHLTALLLDPADRQLRLINPRSKAVPEFDRSKHAHVIENGRCHLCNIKVSSPRTKHCAICNKCVERFDHHCKWLNHCIGGRNYTAFIVCVVSAVLATLAIGFLSILELIFYNVDPAWLSAWTEQSIFNTTLNTSAYFQKPLPIDDNLFLIVIVGLCILAAVSAGLLSHLCLFHIYIAFLKVTTYEYIRNYRQLSTKTTAPPNSESAHTLTSLQPSINNSDKSTSAFWHKSKSRLNCPSYISNPLNCKKLRNNEGNTGVDVENGKYRRTSSTSSMSNKGTFDKEFSVESIDTIYNSSESENFVKAASKPPVKRMFLASPNISTSRKNSFQKTCQGCRYCKVISRHRRTSNYNKNQLKFLKRQRGVQKRVYIKLLPKFCYNNDSVVLSSPSFRNNQIKPSIPRNMMKTSSSDDILWKPKDRLSTPLPTLPPPARRQIQSVSLKELGDVLAFVQTPQIKRPLNPARKQLRKKVNSQCRPTKSPSLSPIHESGLSNPSTPQLKDRLLKTLPSNSFPA</sequence>
<feature type="region of interest" description="Disordered" evidence="8">
    <location>
        <begin position="343"/>
        <end position="363"/>
    </location>
</feature>
<comment type="domain">
    <text evidence="7">The DHHC domain is required for palmitoyltransferase activity.</text>
</comment>